<dbReference type="EMBL" id="JAJJMM010000001">
    <property type="protein sequence ID" value="MCC9063803.1"/>
    <property type="molecule type" value="Genomic_DNA"/>
</dbReference>
<proteinExistence type="predicted"/>
<gene>
    <name evidence="1" type="ORF">LNP81_12475</name>
</gene>
<name>A0ABS8MED7_9FLAO</name>
<dbReference type="Proteomes" id="UP001430679">
    <property type="component" value="Unassembled WGS sequence"/>
</dbReference>
<dbReference type="InterPro" id="IPR021334">
    <property type="entry name" value="DUF2947"/>
</dbReference>
<dbReference type="RefSeq" id="WP_230036252.1">
    <property type="nucleotide sequence ID" value="NZ_JAJJMM010000001.1"/>
</dbReference>
<evidence type="ECO:0000313" key="1">
    <source>
        <dbReference type="EMBL" id="MCC9063803.1"/>
    </source>
</evidence>
<comment type="caution">
    <text evidence="1">The sequence shown here is derived from an EMBL/GenBank/DDBJ whole genome shotgun (WGS) entry which is preliminary data.</text>
</comment>
<keyword evidence="2" id="KW-1185">Reference proteome</keyword>
<dbReference type="Pfam" id="PF11163">
    <property type="entry name" value="DUF2947"/>
    <property type="match status" value="1"/>
</dbReference>
<organism evidence="1 2">
    <name type="scientific">Flavobacterium piscisymbiosum</name>
    <dbReference type="NCBI Taxonomy" id="2893753"/>
    <lineage>
        <taxon>Bacteria</taxon>
        <taxon>Pseudomonadati</taxon>
        <taxon>Bacteroidota</taxon>
        <taxon>Flavobacteriia</taxon>
        <taxon>Flavobacteriales</taxon>
        <taxon>Flavobacteriaceae</taxon>
        <taxon>Flavobacterium</taxon>
    </lineage>
</organism>
<accession>A0ABS8MED7</accession>
<reference evidence="1" key="1">
    <citation type="submission" date="2021-11" db="EMBL/GenBank/DDBJ databases">
        <title>Description of novel Flavobacterium species.</title>
        <authorList>
            <person name="Saticioglu I.B."/>
            <person name="Ay H."/>
            <person name="Altun S."/>
            <person name="Duman M."/>
        </authorList>
    </citation>
    <scope>NUCLEOTIDE SEQUENCE</scope>
    <source>
        <strain evidence="1">F-30</strain>
    </source>
</reference>
<evidence type="ECO:0000313" key="2">
    <source>
        <dbReference type="Proteomes" id="UP001430679"/>
    </source>
</evidence>
<protein>
    <submittedName>
        <fullName evidence="1">DUF2947 domain-containing protein</fullName>
    </submittedName>
</protein>
<sequence length="162" mass="19453">MEKIINKYEALEKFYYFENDYCEPQLTDVDKPEIKALTDDYCAALWTEYVSENKRHLMLINHPEELKIKNEIKKEYNWQNDWNESNIDAFDKNLKNLIDWEDDDSVIFFWNKTSGIESKWALICKYWISFLYEDEANIIINPKSRKAIILSTNGNLSIAYRL</sequence>